<reference evidence="3" key="1">
    <citation type="submission" date="2016-09" db="EMBL/GenBank/DDBJ databases">
        <authorList>
            <person name="Varghese N."/>
            <person name="Submissions S."/>
        </authorList>
    </citation>
    <scope>NUCLEOTIDE SEQUENCE [LARGE SCALE GENOMIC DNA]</scope>
    <source>
        <strain evidence="3">S5</strain>
    </source>
</reference>
<feature type="transmembrane region" description="Helical" evidence="1">
    <location>
        <begin position="123"/>
        <end position="141"/>
    </location>
</feature>
<feature type="transmembrane region" description="Helical" evidence="1">
    <location>
        <begin position="80"/>
        <end position="103"/>
    </location>
</feature>
<feature type="transmembrane region" description="Helical" evidence="1">
    <location>
        <begin position="48"/>
        <end position="68"/>
    </location>
</feature>
<keyword evidence="1" id="KW-0472">Membrane</keyword>
<dbReference type="OrthoDB" id="2940710at2"/>
<dbReference type="Proteomes" id="UP000242949">
    <property type="component" value="Unassembled WGS sequence"/>
</dbReference>
<keyword evidence="1" id="KW-1133">Transmembrane helix</keyword>
<protein>
    <submittedName>
        <fullName evidence="2">Uncharacterized protein</fullName>
    </submittedName>
</protein>
<keyword evidence="1" id="KW-0812">Transmembrane</keyword>
<keyword evidence="3" id="KW-1185">Reference proteome</keyword>
<organism evidence="2 3">
    <name type="scientific">Pelagirhabdus alkalitolerans</name>
    <dbReference type="NCBI Taxonomy" id="1612202"/>
    <lineage>
        <taxon>Bacteria</taxon>
        <taxon>Bacillati</taxon>
        <taxon>Bacillota</taxon>
        <taxon>Bacilli</taxon>
        <taxon>Bacillales</taxon>
        <taxon>Bacillaceae</taxon>
        <taxon>Pelagirhabdus</taxon>
    </lineage>
</organism>
<dbReference type="AlphaFoldDB" id="A0A1G6KZV6"/>
<evidence type="ECO:0000313" key="2">
    <source>
        <dbReference type="EMBL" id="SDC35995.1"/>
    </source>
</evidence>
<evidence type="ECO:0000256" key="1">
    <source>
        <dbReference type="SAM" id="Phobius"/>
    </source>
</evidence>
<dbReference type="RefSeq" id="WP_090796162.1">
    <property type="nucleotide sequence ID" value="NZ_FMYI01000007.1"/>
</dbReference>
<proteinExistence type="predicted"/>
<gene>
    <name evidence="2" type="ORF">SAMN05421734_10729</name>
</gene>
<name>A0A1G6KZV6_9BACI</name>
<evidence type="ECO:0000313" key="3">
    <source>
        <dbReference type="Proteomes" id="UP000242949"/>
    </source>
</evidence>
<accession>A0A1G6KZV6</accession>
<feature type="transmembrane region" description="Helical" evidence="1">
    <location>
        <begin position="7"/>
        <end position="28"/>
    </location>
</feature>
<sequence>MSKLTHKLYYAIIVVSFLIPAFFFMYLFMVARVSGAELSTVLAEEPLLVMMMLVTGITVLWGYLLYYVKDEERFKNGRAGHLLFFMIVSQIFMGNIFLVVLAMITRMKLPYAKETTYLKKSDIFISMLLIVLSGFSGYVLLRTAL</sequence>
<dbReference type="EMBL" id="FMYI01000007">
    <property type="protein sequence ID" value="SDC35995.1"/>
    <property type="molecule type" value="Genomic_DNA"/>
</dbReference>
<dbReference type="STRING" id="1612202.SAMN05421734_10729"/>